<dbReference type="RefSeq" id="WP_218029763.1">
    <property type="nucleotide sequence ID" value="NZ_BJYE01000053.1"/>
</dbReference>
<dbReference type="Pfam" id="PF07690">
    <property type="entry name" value="MFS_1"/>
    <property type="match status" value="1"/>
</dbReference>
<feature type="domain" description="Major facilitator superfamily (MFS) profile" evidence="7">
    <location>
        <begin position="18"/>
        <end position="409"/>
    </location>
</feature>
<keyword evidence="4 6" id="KW-1133">Transmembrane helix</keyword>
<dbReference type="InterPro" id="IPR036259">
    <property type="entry name" value="MFS_trans_sf"/>
</dbReference>
<accession>A0A511X501</accession>
<keyword evidence="5 6" id="KW-0472">Membrane</keyword>
<feature type="transmembrane region" description="Helical" evidence="6">
    <location>
        <begin position="114"/>
        <end position="134"/>
    </location>
</feature>
<organism evidence="8 9">
    <name type="scientific">Halolactibacillus alkaliphilus</name>
    <dbReference type="NCBI Taxonomy" id="442899"/>
    <lineage>
        <taxon>Bacteria</taxon>
        <taxon>Bacillati</taxon>
        <taxon>Bacillota</taxon>
        <taxon>Bacilli</taxon>
        <taxon>Bacillales</taxon>
        <taxon>Bacillaceae</taxon>
        <taxon>Halolactibacillus</taxon>
    </lineage>
</organism>
<keyword evidence="3 6" id="KW-0812">Transmembrane</keyword>
<name>A0A511X501_9BACI</name>
<feature type="transmembrane region" description="Helical" evidence="6">
    <location>
        <begin position="257"/>
        <end position="278"/>
    </location>
</feature>
<dbReference type="Gene3D" id="1.20.1250.20">
    <property type="entry name" value="MFS general substrate transporter like domains"/>
    <property type="match status" value="2"/>
</dbReference>
<feature type="transmembrane region" description="Helical" evidence="6">
    <location>
        <begin position="232"/>
        <end position="251"/>
    </location>
</feature>
<feature type="transmembrane region" description="Helical" evidence="6">
    <location>
        <begin position="355"/>
        <end position="380"/>
    </location>
</feature>
<comment type="subcellular location">
    <subcellularLocation>
        <location evidence="1">Cell membrane</location>
        <topology evidence="1">Multi-pass membrane protein</topology>
    </subcellularLocation>
</comment>
<dbReference type="EMBL" id="BJYE01000053">
    <property type="protein sequence ID" value="GEN57985.1"/>
    <property type="molecule type" value="Genomic_DNA"/>
</dbReference>
<reference evidence="8 9" key="1">
    <citation type="submission" date="2019-07" db="EMBL/GenBank/DDBJ databases">
        <title>Whole genome shotgun sequence of Halolactibacillus alkaliphilus NBRC 103919.</title>
        <authorList>
            <person name="Hosoyama A."/>
            <person name="Uohara A."/>
            <person name="Ohji S."/>
            <person name="Ichikawa N."/>
        </authorList>
    </citation>
    <scope>NUCLEOTIDE SEQUENCE [LARGE SCALE GENOMIC DNA]</scope>
    <source>
        <strain evidence="8 9">NBRC 103919</strain>
    </source>
</reference>
<feature type="transmembrane region" description="Helical" evidence="6">
    <location>
        <begin position="170"/>
        <end position="190"/>
    </location>
</feature>
<dbReference type="AlphaFoldDB" id="A0A511X501"/>
<dbReference type="InterPro" id="IPR052983">
    <property type="entry name" value="MFS_Riboflavin_Transporter"/>
</dbReference>
<dbReference type="PANTHER" id="PTHR43385">
    <property type="entry name" value="RIBOFLAVIN TRANSPORTER RIBJ"/>
    <property type="match status" value="1"/>
</dbReference>
<dbReference type="SUPFAM" id="SSF103473">
    <property type="entry name" value="MFS general substrate transporter"/>
    <property type="match status" value="1"/>
</dbReference>
<evidence type="ECO:0000259" key="7">
    <source>
        <dbReference type="PROSITE" id="PS50850"/>
    </source>
</evidence>
<dbReference type="CDD" id="cd17353">
    <property type="entry name" value="MFS_OFA_like"/>
    <property type="match status" value="1"/>
</dbReference>
<dbReference type="PROSITE" id="PS50850">
    <property type="entry name" value="MFS"/>
    <property type="match status" value="1"/>
</dbReference>
<protein>
    <submittedName>
        <fullName evidence="8">MFS transporter</fullName>
    </submittedName>
</protein>
<evidence type="ECO:0000256" key="4">
    <source>
        <dbReference type="ARBA" id="ARBA00022989"/>
    </source>
</evidence>
<keyword evidence="9" id="KW-1185">Reference proteome</keyword>
<dbReference type="InterPro" id="IPR011701">
    <property type="entry name" value="MFS"/>
</dbReference>
<evidence type="ECO:0000256" key="5">
    <source>
        <dbReference type="ARBA" id="ARBA00023136"/>
    </source>
</evidence>
<feature type="transmembrane region" description="Helical" evidence="6">
    <location>
        <begin position="57"/>
        <end position="74"/>
    </location>
</feature>
<evidence type="ECO:0000256" key="6">
    <source>
        <dbReference type="SAM" id="Phobius"/>
    </source>
</evidence>
<feature type="transmembrane region" description="Helical" evidence="6">
    <location>
        <begin position="318"/>
        <end position="343"/>
    </location>
</feature>
<proteinExistence type="predicted"/>
<comment type="caution">
    <text evidence="8">The sequence shown here is derived from an EMBL/GenBank/DDBJ whole genome shotgun (WGS) entry which is preliminary data.</text>
</comment>
<feature type="transmembrane region" description="Helical" evidence="6">
    <location>
        <begin position="386"/>
        <end position="405"/>
    </location>
</feature>
<dbReference type="GO" id="GO:0005886">
    <property type="term" value="C:plasma membrane"/>
    <property type="evidence" value="ECO:0007669"/>
    <property type="project" value="UniProtKB-SubCell"/>
</dbReference>
<dbReference type="InterPro" id="IPR020846">
    <property type="entry name" value="MFS_dom"/>
</dbReference>
<evidence type="ECO:0000313" key="9">
    <source>
        <dbReference type="Proteomes" id="UP000321400"/>
    </source>
</evidence>
<sequence length="411" mass="45436">MSLSSLKSVTTNNMEKKRWGFIALGITIMMFLGTVYSYSVFRVALEDIFNIGSAKSGLPYMFALAFYAVCMLIIGKYMRNFHPRTLILVGGYLVAISWILSSFVVNIYLLTITYGVIGGAGVGIAYGVIMNIIAQWFPDKKGLASGLVLLGFGLSPLVTAPLASTLVQHFGVMETFLILGISFSIILPFLSLPFRYPESDDITTIKTPQSDQLPTHNLTTKEMMRTRSFKGVYLNFIIGTIIGLMLIGLTTSVGIEYFQLESGTVTLFVSFFAIFNGLGRPTFGWITDHLSSKFAIVLSYSLIIIASLLVIFFQHLSFIYVISFAVFWFNLGGWLAIAPTATLKLFGMWHYSQNYGVVFTAYGIGAIVGVLSSGLLIDLFGHYEYIFYYVIGLATVGLILTKKYISPIKKV</sequence>
<evidence type="ECO:0000256" key="1">
    <source>
        <dbReference type="ARBA" id="ARBA00004651"/>
    </source>
</evidence>
<feature type="transmembrane region" description="Helical" evidence="6">
    <location>
        <begin position="146"/>
        <end position="164"/>
    </location>
</feature>
<dbReference type="GO" id="GO:0022857">
    <property type="term" value="F:transmembrane transporter activity"/>
    <property type="evidence" value="ECO:0007669"/>
    <property type="project" value="InterPro"/>
</dbReference>
<evidence type="ECO:0000256" key="3">
    <source>
        <dbReference type="ARBA" id="ARBA00022692"/>
    </source>
</evidence>
<evidence type="ECO:0000313" key="8">
    <source>
        <dbReference type="EMBL" id="GEN57985.1"/>
    </source>
</evidence>
<feature type="transmembrane region" description="Helical" evidence="6">
    <location>
        <begin position="21"/>
        <end position="45"/>
    </location>
</feature>
<feature type="transmembrane region" description="Helical" evidence="6">
    <location>
        <begin position="290"/>
        <end position="312"/>
    </location>
</feature>
<dbReference type="Proteomes" id="UP000321400">
    <property type="component" value="Unassembled WGS sequence"/>
</dbReference>
<gene>
    <name evidence="8" type="ORF">HAL01_24490</name>
</gene>
<keyword evidence="2" id="KW-0813">Transport</keyword>
<dbReference type="STRING" id="442899.SAMN05720591_1428"/>
<evidence type="ECO:0000256" key="2">
    <source>
        <dbReference type="ARBA" id="ARBA00022448"/>
    </source>
</evidence>
<feature type="transmembrane region" description="Helical" evidence="6">
    <location>
        <begin position="86"/>
        <end position="108"/>
    </location>
</feature>
<dbReference type="PANTHER" id="PTHR43385:SF1">
    <property type="entry name" value="RIBOFLAVIN TRANSPORTER RIBJ"/>
    <property type="match status" value="1"/>
</dbReference>